<name>A0A4R1AT93_9BACI</name>
<dbReference type="AlphaFoldDB" id="A0A4R1AT93"/>
<protein>
    <recommendedName>
        <fullName evidence="3">Zona occludens toxin N-terminal domain-containing protein</fullName>
    </recommendedName>
</protein>
<sequence length="100" mass="11776">MLDTKVMGRGTGKTTKVINLMQEDEGLFLLIPFKHMKRFYPTTLHHRIATGDEFLEGRIEGRRIEKIILDEGFLYNKSMLASLYYWLGFYRYDVVSYGTE</sequence>
<evidence type="ECO:0000313" key="2">
    <source>
        <dbReference type="Proteomes" id="UP000293846"/>
    </source>
</evidence>
<reference evidence="1 2" key="1">
    <citation type="submission" date="2019-03" db="EMBL/GenBank/DDBJ databases">
        <authorList>
            <person name="Jensen L."/>
            <person name="Storgaard J."/>
            <person name="Sulaj E."/>
            <person name="Schramm A."/>
            <person name="Marshall I.P.G."/>
        </authorList>
    </citation>
    <scope>NUCLEOTIDE SEQUENCE [LARGE SCALE GENOMIC DNA]</scope>
    <source>
        <strain evidence="1 2">2017H2G3</strain>
    </source>
</reference>
<keyword evidence="2" id="KW-1185">Reference proteome</keyword>
<comment type="caution">
    <text evidence="1">The sequence shown here is derived from an EMBL/GenBank/DDBJ whole genome shotgun (WGS) entry which is preliminary data.</text>
</comment>
<dbReference type="RefSeq" id="WP_131239267.1">
    <property type="nucleotide sequence ID" value="NZ_SJTH01000079.1"/>
</dbReference>
<evidence type="ECO:0000313" key="1">
    <source>
        <dbReference type="EMBL" id="TCJ01144.1"/>
    </source>
</evidence>
<dbReference type="EMBL" id="SJTH01000079">
    <property type="protein sequence ID" value="TCJ01144.1"/>
    <property type="molecule type" value="Genomic_DNA"/>
</dbReference>
<evidence type="ECO:0008006" key="3">
    <source>
        <dbReference type="Google" id="ProtNLM"/>
    </source>
</evidence>
<gene>
    <name evidence="1" type="ORF">E0Y62_25520</name>
</gene>
<proteinExistence type="predicted"/>
<accession>A0A4R1AT93</accession>
<organism evidence="1 2">
    <name type="scientific">Cytobacillus praedii</name>
    <dbReference type="NCBI Taxonomy" id="1742358"/>
    <lineage>
        <taxon>Bacteria</taxon>
        <taxon>Bacillati</taxon>
        <taxon>Bacillota</taxon>
        <taxon>Bacilli</taxon>
        <taxon>Bacillales</taxon>
        <taxon>Bacillaceae</taxon>
        <taxon>Cytobacillus</taxon>
    </lineage>
</organism>
<dbReference type="Proteomes" id="UP000293846">
    <property type="component" value="Unassembled WGS sequence"/>
</dbReference>